<keyword evidence="1" id="KW-0732">Signal</keyword>
<evidence type="ECO:0000256" key="1">
    <source>
        <dbReference type="SAM" id="SignalP"/>
    </source>
</evidence>
<dbReference type="RefSeq" id="WP_184833834.1">
    <property type="nucleotide sequence ID" value="NZ_JACHMN010000002.1"/>
</dbReference>
<dbReference type="SUPFAM" id="SSF51445">
    <property type="entry name" value="(Trans)glycosidases"/>
    <property type="match status" value="1"/>
</dbReference>
<reference evidence="2 3" key="1">
    <citation type="submission" date="2020-08" db="EMBL/GenBank/DDBJ databases">
        <title>Sequencing the genomes of 1000 actinobacteria strains.</title>
        <authorList>
            <person name="Klenk H.-P."/>
        </authorList>
    </citation>
    <scope>NUCLEOTIDE SEQUENCE [LARGE SCALE GENOMIC DNA]</scope>
    <source>
        <strain evidence="2 3">DSM 45362</strain>
    </source>
</reference>
<name>A0A841BLQ9_9ACTN</name>
<gene>
    <name evidence="2" type="ORF">F4553_001508</name>
</gene>
<protein>
    <recommendedName>
        <fullName evidence="4">DUF4832 domain-containing protein</fullName>
    </recommendedName>
</protein>
<dbReference type="Gene3D" id="3.20.20.80">
    <property type="entry name" value="Glycosidases"/>
    <property type="match status" value="1"/>
</dbReference>
<comment type="caution">
    <text evidence="2">The sequence shown here is derived from an EMBL/GenBank/DDBJ whole genome shotgun (WGS) entry which is preliminary data.</text>
</comment>
<dbReference type="AlphaFoldDB" id="A0A841BLQ9"/>
<dbReference type="EMBL" id="JACHMN010000002">
    <property type="protein sequence ID" value="MBB5868129.1"/>
    <property type="molecule type" value="Genomic_DNA"/>
</dbReference>
<dbReference type="InterPro" id="IPR017853">
    <property type="entry name" value="GH"/>
</dbReference>
<accession>A0A841BLQ9</accession>
<dbReference type="Proteomes" id="UP000587527">
    <property type="component" value="Unassembled WGS sequence"/>
</dbReference>
<feature type="signal peptide" evidence="1">
    <location>
        <begin position="1"/>
        <end position="24"/>
    </location>
</feature>
<proteinExistence type="predicted"/>
<evidence type="ECO:0000313" key="3">
    <source>
        <dbReference type="Proteomes" id="UP000587527"/>
    </source>
</evidence>
<evidence type="ECO:0008006" key="4">
    <source>
        <dbReference type="Google" id="ProtNLM"/>
    </source>
</evidence>
<sequence length="454" mass="50650">MRRALRLTAALLAALTLAAGTPAAATPAPTAPQWTALSYASAPADNPLKGFMPFAGSYQTFPYSQEWFYLPVRDVMTGPKQFRWDALERQLNAIAARGHQAVFRFYLDYPGKPSGIPQYLLDQGLVTRPYPDFGNNGVSVSPDYSDPRLVTAIDDFITALGRRYDGDPRIGFLTLGLIGFWGEWHTWPYDGWTQPENWMPSTDILQRILDRFDSSFNKTRLLARYPSAQNKTLGIGYHDDSFAFETLPPTSWHFVQRLIDEGVTDKWQREPVGGELRPEIQSCLWDQPVTCSQYEDYPQSVAQTHASWLINHAAFAGTGYTGDEYFRALAAAKSLGYELTVTEAAVSRDRVAVRIANRGTAPFYYDWAPELAAVDSSGRIVKRWRTGWNLTGILPGQDPAELTARIDIRGLRAGSYDIVARVANPLPNGIPLRFANTSQDIHSGWLTLGTVTTR</sequence>
<feature type="chain" id="PRO_5039700328" description="DUF4832 domain-containing protein" evidence="1">
    <location>
        <begin position="25"/>
        <end position="454"/>
    </location>
</feature>
<keyword evidence="3" id="KW-1185">Reference proteome</keyword>
<evidence type="ECO:0000313" key="2">
    <source>
        <dbReference type="EMBL" id="MBB5868129.1"/>
    </source>
</evidence>
<organism evidence="2 3">
    <name type="scientific">Allocatelliglobosispora scoriae</name>
    <dbReference type="NCBI Taxonomy" id="643052"/>
    <lineage>
        <taxon>Bacteria</taxon>
        <taxon>Bacillati</taxon>
        <taxon>Actinomycetota</taxon>
        <taxon>Actinomycetes</taxon>
        <taxon>Micromonosporales</taxon>
        <taxon>Micromonosporaceae</taxon>
        <taxon>Allocatelliglobosispora</taxon>
    </lineage>
</organism>